<evidence type="ECO:0000313" key="7">
    <source>
        <dbReference type="EMBL" id="GAI53432.1"/>
    </source>
</evidence>
<dbReference type="InterPro" id="IPR001851">
    <property type="entry name" value="ABC_transp_permease"/>
</dbReference>
<dbReference type="EMBL" id="BARV01037696">
    <property type="protein sequence ID" value="GAI53432.1"/>
    <property type="molecule type" value="Genomic_DNA"/>
</dbReference>
<dbReference type="GO" id="GO:0005886">
    <property type="term" value="C:plasma membrane"/>
    <property type="evidence" value="ECO:0007669"/>
    <property type="project" value="UniProtKB-SubCell"/>
</dbReference>
<keyword evidence="4 6" id="KW-1133">Transmembrane helix</keyword>
<evidence type="ECO:0000256" key="2">
    <source>
        <dbReference type="ARBA" id="ARBA00022475"/>
    </source>
</evidence>
<keyword evidence="5 6" id="KW-0472">Membrane</keyword>
<sequence>MAEFLQFTVTGITVGMVYALIGLSFALIWKSSGVANLALGGLVLIFSWFTYAMTVQAGLPYWIALPLVILFAQLHYLGEANNYRVIIVS</sequence>
<feature type="transmembrane region" description="Helical" evidence="6">
    <location>
        <begin position="6"/>
        <end position="27"/>
    </location>
</feature>
<dbReference type="GO" id="GO:0022857">
    <property type="term" value="F:transmembrane transporter activity"/>
    <property type="evidence" value="ECO:0007669"/>
    <property type="project" value="InterPro"/>
</dbReference>
<evidence type="ECO:0008006" key="8">
    <source>
        <dbReference type="Google" id="ProtNLM"/>
    </source>
</evidence>
<protein>
    <recommendedName>
        <fullName evidence="8">Branched-chain amino acid ABC transporter permease</fullName>
    </recommendedName>
</protein>
<evidence type="ECO:0000256" key="1">
    <source>
        <dbReference type="ARBA" id="ARBA00004651"/>
    </source>
</evidence>
<evidence type="ECO:0000256" key="5">
    <source>
        <dbReference type="ARBA" id="ARBA00023136"/>
    </source>
</evidence>
<feature type="transmembrane region" description="Helical" evidence="6">
    <location>
        <begin position="34"/>
        <end position="53"/>
    </location>
</feature>
<accession>X1PAS3</accession>
<feature type="transmembrane region" description="Helical" evidence="6">
    <location>
        <begin position="59"/>
        <end position="77"/>
    </location>
</feature>
<keyword evidence="2" id="KW-1003">Cell membrane</keyword>
<evidence type="ECO:0000256" key="6">
    <source>
        <dbReference type="SAM" id="Phobius"/>
    </source>
</evidence>
<dbReference type="Pfam" id="PF02653">
    <property type="entry name" value="BPD_transp_2"/>
    <property type="match status" value="1"/>
</dbReference>
<reference evidence="7" key="1">
    <citation type="journal article" date="2014" name="Front. Microbiol.">
        <title>High frequency of phylogenetically diverse reductive dehalogenase-homologous genes in deep subseafloor sedimentary metagenomes.</title>
        <authorList>
            <person name="Kawai M."/>
            <person name="Futagami T."/>
            <person name="Toyoda A."/>
            <person name="Takaki Y."/>
            <person name="Nishi S."/>
            <person name="Hori S."/>
            <person name="Arai W."/>
            <person name="Tsubouchi T."/>
            <person name="Morono Y."/>
            <person name="Uchiyama I."/>
            <person name="Ito T."/>
            <person name="Fujiyama A."/>
            <person name="Inagaki F."/>
            <person name="Takami H."/>
        </authorList>
    </citation>
    <scope>NUCLEOTIDE SEQUENCE</scope>
    <source>
        <strain evidence="7">Expedition CK06-06</strain>
    </source>
</reference>
<gene>
    <name evidence="7" type="ORF">S06H3_58262</name>
</gene>
<dbReference type="AlphaFoldDB" id="X1PAS3"/>
<evidence type="ECO:0000256" key="3">
    <source>
        <dbReference type="ARBA" id="ARBA00022692"/>
    </source>
</evidence>
<organism evidence="7">
    <name type="scientific">marine sediment metagenome</name>
    <dbReference type="NCBI Taxonomy" id="412755"/>
    <lineage>
        <taxon>unclassified sequences</taxon>
        <taxon>metagenomes</taxon>
        <taxon>ecological metagenomes</taxon>
    </lineage>
</organism>
<name>X1PAS3_9ZZZZ</name>
<comment type="subcellular location">
    <subcellularLocation>
        <location evidence="1">Cell membrane</location>
        <topology evidence="1">Multi-pass membrane protein</topology>
    </subcellularLocation>
</comment>
<evidence type="ECO:0000256" key="4">
    <source>
        <dbReference type="ARBA" id="ARBA00022989"/>
    </source>
</evidence>
<proteinExistence type="predicted"/>
<keyword evidence="3 6" id="KW-0812">Transmembrane</keyword>
<comment type="caution">
    <text evidence="7">The sequence shown here is derived from an EMBL/GenBank/DDBJ whole genome shotgun (WGS) entry which is preliminary data.</text>
</comment>